<dbReference type="SMART" id="SM00471">
    <property type="entry name" value="HDc"/>
    <property type="match status" value="1"/>
</dbReference>
<gene>
    <name evidence="2" type="ORF">MIU77_15355</name>
</gene>
<evidence type="ECO:0000313" key="3">
    <source>
        <dbReference type="Proteomes" id="UP001055200"/>
    </source>
</evidence>
<dbReference type="Gene3D" id="1.10.3210.10">
    <property type="entry name" value="Hypothetical protein af1432"/>
    <property type="match status" value="1"/>
</dbReference>
<accession>A0ABY3U2L2</accession>
<dbReference type="PANTHER" id="PTHR46246">
    <property type="entry name" value="GUANOSINE-3',5'-BIS(DIPHOSPHATE) 3'-PYROPHOSPHOHYDROLASE MESH1"/>
    <property type="match status" value="1"/>
</dbReference>
<dbReference type="Proteomes" id="UP001055200">
    <property type="component" value="Chromosome"/>
</dbReference>
<sequence length="220" mass="23685">MSEYTATPRLTARFDRALAYTAELHRHQTRKSGTIPYLGHLLSVAGTVIAADGTETQAIAALLHDAAEDQGGQATLAEIDARFGAEVAALVAACSDTFATPKPPWRARKEHHLRRLASAADTPDAALLVSLADKLDNARSMLRDLRAIGPRLWERFNEPDPEQHLWYYRSLLAIYTDRGAGPDATGLVAELAAVIDALAAEVAAPAAVSRREPDGTPVEQ</sequence>
<evidence type="ECO:0000313" key="2">
    <source>
        <dbReference type="EMBL" id="ULN52210.1"/>
    </source>
</evidence>
<proteinExistence type="predicted"/>
<dbReference type="EMBL" id="CP092365">
    <property type="protein sequence ID" value="ULN52210.1"/>
    <property type="molecule type" value="Genomic_DNA"/>
</dbReference>
<protein>
    <submittedName>
        <fullName evidence="2">HD domain-containing protein</fullName>
    </submittedName>
</protein>
<keyword evidence="3" id="KW-1185">Reference proteome</keyword>
<evidence type="ECO:0000259" key="1">
    <source>
        <dbReference type="SMART" id="SM00471"/>
    </source>
</evidence>
<dbReference type="PANTHER" id="PTHR46246:SF1">
    <property type="entry name" value="GUANOSINE-3',5'-BIS(DIPHOSPHATE) 3'-PYROPHOSPHOHYDROLASE MESH1"/>
    <property type="match status" value="1"/>
</dbReference>
<dbReference type="CDD" id="cd00077">
    <property type="entry name" value="HDc"/>
    <property type="match status" value="1"/>
</dbReference>
<dbReference type="Pfam" id="PF13328">
    <property type="entry name" value="HD_4"/>
    <property type="match status" value="1"/>
</dbReference>
<dbReference type="RefSeq" id="WP_240170484.1">
    <property type="nucleotide sequence ID" value="NZ_CP092365.1"/>
</dbReference>
<dbReference type="InterPro" id="IPR052194">
    <property type="entry name" value="MESH1"/>
</dbReference>
<name>A0ABY3U2L2_9MYCO</name>
<dbReference type="SUPFAM" id="SSF109604">
    <property type="entry name" value="HD-domain/PDEase-like"/>
    <property type="match status" value="1"/>
</dbReference>
<dbReference type="InterPro" id="IPR003607">
    <property type="entry name" value="HD/PDEase_dom"/>
</dbReference>
<organism evidence="2 3">
    <name type="scientific">Mycolicibacillus parakoreensis</name>
    <dbReference type="NCBI Taxonomy" id="1069221"/>
    <lineage>
        <taxon>Bacteria</taxon>
        <taxon>Bacillati</taxon>
        <taxon>Actinomycetota</taxon>
        <taxon>Actinomycetes</taxon>
        <taxon>Mycobacteriales</taxon>
        <taxon>Mycobacteriaceae</taxon>
        <taxon>Mycolicibacillus</taxon>
    </lineage>
</organism>
<reference evidence="2" key="1">
    <citation type="submission" date="2022-08" db="EMBL/GenBank/DDBJ databases">
        <title>Complete genome sequence of 14 non-tuberculosis mycobacteria type-strains.</title>
        <authorList>
            <person name="Igarashi Y."/>
            <person name="Osugi A."/>
            <person name="Mitarai S."/>
        </authorList>
    </citation>
    <scope>NUCLEOTIDE SEQUENCE</scope>
    <source>
        <strain evidence="2">DSM 45575</strain>
    </source>
</reference>
<feature type="domain" description="HD/PDEase" evidence="1">
    <location>
        <begin position="33"/>
        <end position="147"/>
    </location>
</feature>